<dbReference type="AlphaFoldDB" id="A0A1X9LP97"/>
<keyword evidence="9" id="KW-1185">Reference proteome</keyword>
<dbReference type="NCBIfam" id="TIGR03062">
    <property type="entry name" value="pip_yhgE_Cterm"/>
    <property type="match status" value="1"/>
</dbReference>
<protein>
    <recommendedName>
        <fullName evidence="7">ABC-2 type transporter transmembrane domain-containing protein</fullName>
    </recommendedName>
</protein>
<evidence type="ECO:0000256" key="6">
    <source>
        <dbReference type="SAM" id="Phobius"/>
    </source>
</evidence>
<dbReference type="GO" id="GO:0140359">
    <property type="term" value="F:ABC-type transporter activity"/>
    <property type="evidence" value="ECO:0007669"/>
    <property type="project" value="InterPro"/>
</dbReference>
<dbReference type="InterPro" id="IPR017501">
    <property type="entry name" value="Phage_infect_YhgE_C"/>
</dbReference>
<evidence type="ECO:0000256" key="4">
    <source>
        <dbReference type="ARBA" id="ARBA00023136"/>
    </source>
</evidence>
<feature type="transmembrane region" description="Helical" evidence="6">
    <location>
        <begin position="470"/>
        <end position="491"/>
    </location>
</feature>
<dbReference type="InterPro" id="IPR013525">
    <property type="entry name" value="ABC2_TM"/>
</dbReference>
<evidence type="ECO:0000313" key="9">
    <source>
        <dbReference type="Proteomes" id="UP000192775"/>
    </source>
</evidence>
<dbReference type="InterPro" id="IPR023908">
    <property type="entry name" value="xxxLxxG_rpt"/>
</dbReference>
<dbReference type="Gene3D" id="1.10.287.950">
    <property type="entry name" value="Methyl-accepting chemotaxis protein"/>
    <property type="match status" value="1"/>
</dbReference>
<name>A0A1X9LP97_9MICO</name>
<feature type="region of interest" description="Disordered" evidence="5">
    <location>
        <begin position="1"/>
        <end position="24"/>
    </location>
</feature>
<feature type="transmembrane region" description="Helical" evidence="6">
    <location>
        <begin position="33"/>
        <end position="58"/>
    </location>
</feature>
<proteinExistence type="predicted"/>
<dbReference type="NCBIfam" id="TIGR03061">
    <property type="entry name" value="pip_yhgE_Nterm"/>
    <property type="match status" value="1"/>
</dbReference>
<evidence type="ECO:0000256" key="1">
    <source>
        <dbReference type="ARBA" id="ARBA00004141"/>
    </source>
</evidence>
<keyword evidence="2 6" id="KW-0812">Transmembrane</keyword>
<feature type="transmembrane region" description="Helical" evidence="6">
    <location>
        <begin position="571"/>
        <end position="590"/>
    </location>
</feature>
<dbReference type="NCBIfam" id="TIGR03057">
    <property type="entry name" value="xxxLxxG_by_4"/>
    <property type="match status" value="4"/>
</dbReference>
<evidence type="ECO:0000259" key="7">
    <source>
        <dbReference type="Pfam" id="PF12698"/>
    </source>
</evidence>
<feature type="transmembrane region" description="Helical" evidence="6">
    <location>
        <begin position="627"/>
        <end position="649"/>
    </location>
</feature>
<keyword evidence="3 6" id="KW-1133">Transmembrane helix</keyword>
<evidence type="ECO:0000313" key="8">
    <source>
        <dbReference type="EMBL" id="ARJ06272.1"/>
    </source>
</evidence>
<dbReference type="PANTHER" id="PTHR43077">
    <property type="entry name" value="TRANSPORT PERMEASE YVFS-RELATED"/>
    <property type="match status" value="1"/>
</dbReference>
<dbReference type="PANTHER" id="PTHR43077:SF5">
    <property type="entry name" value="PHAGE INFECTION PROTEIN"/>
    <property type="match status" value="1"/>
</dbReference>
<dbReference type="RefSeq" id="WP_085020410.1">
    <property type="nucleotide sequence ID" value="NZ_BMHD01000001.1"/>
</dbReference>
<keyword evidence="4 6" id="KW-0472">Membrane</keyword>
<dbReference type="InterPro" id="IPR017500">
    <property type="entry name" value="Phage_infect_YhgE_N"/>
</dbReference>
<evidence type="ECO:0000256" key="3">
    <source>
        <dbReference type="ARBA" id="ARBA00022989"/>
    </source>
</evidence>
<organism evidence="8 9">
    <name type="scientific">Cnuibacter physcomitrellae</name>
    <dbReference type="NCBI Taxonomy" id="1619308"/>
    <lineage>
        <taxon>Bacteria</taxon>
        <taxon>Bacillati</taxon>
        <taxon>Actinomycetota</taxon>
        <taxon>Actinomycetes</taxon>
        <taxon>Micrococcales</taxon>
        <taxon>Microbacteriaceae</taxon>
        <taxon>Cnuibacter</taxon>
    </lineage>
</organism>
<sequence length="673" mass="67013">MSDVTPARSTAPSSPTAPVPSVPSAASRRRTRIALIVVTAIAIVLTPFAVNGLFAGALSNVDQSISSIPAAIVNEDQLVTTTNADGTQSVNFAGRGLVTELTGSGQNGFDWTVTNADDAAAGLADGTYYAVLTIPSDFSATVNTLGTPDPKQGLIDIQTDDAHGYLSGVLASTVGTAVQAGFGQTITATVVNGIYTSFGTVGTSLKDAAAGATQLGSGAGQLADGATQLSDGLSQYTSGASTLASGVAQYTDGVTSLSSGVTQYTGGVGQLASGADELRTKTAQLGDFGTGVASYASGVTQLTQGLSQLSAAAQAGLLTPEQVQAQLAGLAAGASQLDANSGALAEAGNGMPALQSGIGELASGADQLAANGPALVSGAEQLAAGGPALSSGADQLAANGPALVQGAQQLGAGAAQLQSGAGQLASGLTTGADQLGSRTSSDPQSAADVIAQPVAVDVNTANQVSSVGQVVSTVMIPVALWIGALALFLWLRPFSRSMLASPASTGRLVGRTFLRSAVFGVGQAVVVVAFLHLALGASWSLLPATLGFSLLVSFAFMAFHQFLTTAFGRMGAFVSLVLLALQIASTGGLYPVQLLSAPFQAINTVSPLAYAVSGLQAILAGGSASTVWTAVAVLLVTLAVGLLLAWAVLGRRRRPTALGWVVPAWSARRPRRV</sequence>
<feature type="domain" description="ABC-2 type transporter transmembrane" evidence="7">
    <location>
        <begin position="424"/>
        <end position="646"/>
    </location>
</feature>
<dbReference type="SUPFAM" id="SSF58104">
    <property type="entry name" value="Methyl-accepting chemotaxis protein (MCP) signaling domain"/>
    <property type="match status" value="1"/>
</dbReference>
<gene>
    <name evidence="8" type="ORF">B5808_14435</name>
</gene>
<evidence type="ECO:0000256" key="5">
    <source>
        <dbReference type="SAM" id="MobiDB-lite"/>
    </source>
</evidence>
<feature type="compositionally biased region" description="Low complexity" evidence="5">
    <location>
        <begin position="1"/>
        <end position="14"/>
    </location>
</feature>
<dbReference type="Pfam" id="PF12698">
    <property type="entry name" value="ABC2_membrane_3"/>
    <property type="match status" value="1"/>
</dbReference>
<dbReference type="GO" id="GO:0016020">
    <property type="term" value="C:membrane"/>
    <property type="evidence" value="ECO:0007669"/>
    <property type="project" value="UniProtKB-SubCell"/>
</dbReference>
<dbReference type="Proteomes" id="UP000192775">
    <property type="component" value="Chromosome"/>
</dbReference>
<evidence type="ECO:0000256" key="2">
    <source>
        <dbReference type="ARBA" id="ARBA00022692"/>
    </source>
</evidence>
<reference evidence="8 9" key="1">
    <citation type="submission" date="2017-04" db="EMBL/GenBank/DDBJ databases">
        <authorList>
            <person name="Afonso C.L."/>
            <person name="Miller P.J."/>
            <person name="Scott M.A."/>
            <person name="Spackman E."/>
            <person name="Goraichik I."/>
            <person name="Dimitrov K.M."/>
            <person name="Suarez D.L."/>
            <person name="Swayne D.E."/>
        </authorList>
    </citation>
    <scope>NUCLEOTIDE SEQUENCE [LARGE SCALE GENOMIC DNA]</scope>
    <source>
        <strain evidence="9">XA(T)</strain>
    </source>
</reference>
<dbReference type="KEGG" id="cphy:B5808_14435"/>
<dbReference type="STRING" id="1619308.B5808_14435"/>
<comment type="subcellular location">
    <subcellularLocation>
        <location evidence="1">Membrane</location>
        <topology evidence="1">Multi-pass membrane protein</topology>
    </subcellularLocation>
</comment>
<feature type="transmembrane region" description="Helical" evidence="6">
    <location>
        <begin position="512"/>
        <end position="535"/>
    </location>
</feature>
<feature type="transmembrane region" description="Helical" evidence="6">
    <location>
        <begin position="541"/>
        <end position="559"/>
    </location>
</feature>
<dbReference type="InterPro" id="IPR051328">
    <property type="entry name" value="T7SS_ABC-Transporter"/>
</dbReference>
<dbReference type="EMBL" id="CP020715">
    <property type="protein sequence ID" value="ARJ06272.1"/>
    <property type="molecule type" value="Genomic_DNA"/>
</dbReference>
<accession>A0A1X9LP97</accession>